<proteinExistence type="predicted"/>
<name>A0ABU2JA64_9ACTN</name>
<dbReference type="SUPFAM" id="SSF56059">
    <property type="entry name" value="Glutathione synthetase ATP-binding domain-like"/>
    <property type="match status" value="1"/>
</dbReference>
<evidence type="ECO:0000313" key="2">
    <source>
        <dbReference type="EMBL" id="MDT0261886.1"/>
    </source>
</evidence>
<dbReference type="InterPro" id="IPR016102">
    <property type="entry name" value="Succinyl-CoA_synth-like"/>
</dbReference>
<sequence>MTDADHEGYPPRWEADVVASDGGTVHLRPLTPGDADALVAFHARLSVRTRYLRYFSAYPIIPQRDLIRFTHVDHIDRVALAVWLGGEIIAVGRFDRLPDNDPTRLGRVAEVAFVVADEHQGRGIGSVLLEHLAQIGRERGIERFEALVLAENLTMMRVFLDAGFQPSRHRDGSEVTLEFDIAATERTEKVMRERELRAESRSIRRLLFPTSVAVIGASADPGKIGHLVLENLQRTPFTGPIYPVNPHARSINGVLAYPSIRDVPGEVDLAVLVVPASDVGEVVAECGARGVHGLIVISAGFGESGDQHSRSQGHDAQRRLVSQARAHGMRVVGPNCLGVINTDAGVSLNASLAPVAPLPGRVGFFCQSGALGVAVLGEAARRGIGVSTFVSAGNRADVSGNDLLQYWEGDPATEIALLYLESFGNPRKFARLARRFARRKPIVAVKSGRGSMVAGLQHTSVEVPEASVQALFEASGVIRTETLAELFDVAMLLTTQPLPTGDRVAVVGHSTALGVLVADALATAGLPLARLVDVGVDASPVEFGDALRTALAAEDVDAVVTIFVPPMRRGEEDEVARQLRGAIGGQAKPVLSTFLGFHGIPAALAVPGEFFPTRGSIPSYSSPERAVTALAQVMRYAQWRRRDGGQVPELSGVDPEAARQYADALMAAEPAGQALSLAQSHRLLGYFGITLVPCRTVRGQSAAVDAAAAELGWPVALKVPGAVRLHLAGARDVAEAWQSLDLTGQSEAVVQLMAPRGVDTILQMHDDRSFGSLISFGVGGLATDLLHDRAYAVVPLTSLDAAELISGPKAFPLLTGYGGAEPADVPALVEMALRLSRLADELPEVVGCTLEPLVAAAEGAHVLSARIVLARVSTRDDLGARRLRGL</sequence>
<comment type="caution">
    <text evidence="2">The sequence shown here is derived from an EMBL/GenBank/DDBJ whole genome shotgun (WGS) entry which is preliminary data.</text>
</comment>
<dbReference type="EMBL" id="JAVREH010000011">
    <property type="protein sequence ID" value="MDT0261886.1"/>
    <property type="molecule type" value="Genomic_DNA"/>
</dbReference>
<dbReference type="SMART" id="SM00881">
    <property type="entry name" value="CoA_binding"/>
    <property type="match status" value="1"/>
</dbReference>
<dbReference type="InterPro" id="IPR036291">
    <property type="entry name" value="NAD(P)-bd_dom_sf"/>
</dbReference>
<reference evidence="3" key="1">
    <citation type="submission" date="2023-07" db="EMBL/GenBank/DDBJ databases">
        <title>30 novel species of actinomycetes from the DSMZ collection.</title>
        <authorList>
            <person name="Nouioui I."/>
        </authorList>
    </citation>
    <scope>NUCLEOTIDE SEQUENCE [LARGE SCALE GENOMIC DNA]</scope>
    <source>
        <strain evidence="3">DSM 44399</strain>
    </source>
</reference>
<evidence type="ECO:0000259" key="1">
    <source>
        <dbReference type="PROSITE" id="PS51186"/>
    </source>
</evidence>
<dbReference type="PANTHER" id="PTHR42793:SF1">
    <property type="entry name" value="PEPTIDYL-LYSINE N-ACETYLTRANSFERASE PATZ"/>
    <property type="match status" value="1"/>
</dbReference>
<evidence type="ECO:0000313" key="3">
    <source>
        <dbReference type="Proteomes" id="UP001183176"/>
    </source>
</evidence>
<organism evidence="2 3">
    <name type="scientific">Jatrophihabitans lederbergiae</name>
    <dbReference type="NCBI Taxonomy" id="3075547"/>
    <lineage>
        <taxon>Bacteria</taxon>
        <taxon>Bacillati</taxon>
        <taxon>Actinomycetota</taxon>
        <taxon>Actinomycetes</taxon>
        <taxon>Jatrophihabitantales</taxon>
        <taxon>Jatrophihabitantaceae</taxon>
        <taxon>Jatrophihabitans</taxon>
    </lineage>
</organism>
<dbReference type="PROSITE" id="PS51186">
    <property type="entry name" value="GNAT"/>
    <property type="match status" value="1"/>
</dbReference>
<dbReference type="InterPro" id="IPR003781">
    <property type="entry name" value="CoA-bd"/>
</dbReference>
<dbReference type="Gene3D" id="3.30.470.20">
    <property type="entry name" value="ATP-grasp fold, B domain"/>
    <property type="match status" value="1"/>
</dbReference>
<dbReference type="Proteomes" id="UP001183176">
    <property type="component" value="Unassembled WGS sequence"/>
</dbReference>
<dbReference type="Gene3D" id="3.30.1490.20">
    <property type="entry name" value="ATP-grasp fold, A domain"/>
    <property type="match status" value="1"/>
</dbReference>
<dbReference type="InterPro" id="IPR016181">
    <property type="entry name" value="Acyl_CoA_acyltransferase"/>
</dbReference>
<dbReference type="SUPFAM" id="SSF55729">
    <property type="entry name" value="Acyl-CoA N-acyltransferases (Nat)"/>
    <property type="match status" value="1"/>
</dbReference>
<gene>
    <name evidence="2" type="ORF">RM423_10810</name>
</gene>
<dbReference type="Gene3D" id="3.40.630.30">
    <property type="match status" value="1"/>
</dbReference>
<dbReference type="RefSeq" id="WP_311423038.1">
    <property type="nucleotide sequence ID" value="NZ_JAVREH010000011.1"/>
</dbReference>
<dbReference type="InterPro" id="IPR000182">
    <property type="entry name" value="GNAT_dom"/>
</dbReference>
<dbReference type="Pfam" id="PF13549">
    <property type="entry name" value="ATP-grasp_5"/>
    <property type="match status" value="1"/>
</dbReference>
<dbReference type="Gene3D" id="3.40.50.720">
    <property type="entry name" value="NAD(P)-binding Rossmann-like Domain"/>
    <property type="match status" value="1"/>
</dbReference>
<keyword evidence="2" id="KW-0808">Transferase</keyword>
<dbReference type="SUPFAM" id="SSF52210">
    <property type="entry name" value="Succinyl-CoA synthetase domains"/>
    <property type="match status" value="2"/>
</dbReference>
<dbReference type="Pfam" id="PF13607">
    <property type="entry name" value="Succ_CoA_lig"/>
    <property type="match status" value="1"/>
</dbReference>
<dbReference type="InterPro" id="IPR013815">
    <property type="entry name" value="ATP_grasp_subdomain_1"/>
</dbReference>
<keyword evidence="2" id="KW-0012">Acyltransferase</keyword>
<keyword evidence="3" id="KW-1185">Reference proteome</keyword>
<dbReference type="InterPro" id="IPR032875">
    <property type="entry name" value="Succ_CoA_lig_flav_dom"/>
</dbReference>
<dbReference type="SUPFAM" id="SSF51735">
    <property type="entry name" value="NAD(P)-binding Rossmann-fold domains"/>
    <property type="match status" value="1"/>
</dbReference>
<dbReference type="Pfam" id="PF00583">
    <property type="entry name" value="Acetyltransf_1"/>
    <property type="match status" value="1"/>
</dbReference>
<dbReference type="Gene3D" id="3.40.50.261">
    <property type="entry name" value="Succinyl-CoA synthetase domains"/>
    <property type="match status" value="2"/>
</dbReference>
<dbReference type="CDD" id="cd04301">
    <property type="entry name" value="NAT_SF"/>
    <property type="match status" value="1"/>
</dbReference>
<feature type="domain" description="N-acetyltransferase" evidence="1">
    <location>
        <begin position="25"/>
        <end position="182"/>
    </location>
</feature>
<protein>
    <submittedName>
        <fullName evidence="2">GNAT family N-acetyltransferase</fullName>
        <ecNumber evidence="2">2.3.1.-</ecNumber>
    </submittedName>
</protein>
<dbReference type="GO" id="GO:0016746">
    <property type="term" value="F:acyltransferase activity"/>
    <property type="evidence" value="ECO:0007669"/>
    <property type="project" value="UniProtKB-KW"/>
</dbReference>
<dbReference type="Pfam" id="PF13380">
    <property type="entry name" value="CoA_binding_2"/>
    <property type="match status" value="1"/>
</dbReference>
<accession>A0ABU2JA64</accession>
<dbReference type="EC" id="2.3.1.-" evidence="2"/>
<dbReference type="PANTHER" id="PTHR42793">
    <property type="entry name" value="COA BINDING DOMAIN CONTAINING PROTEIN"/>
    <property type="match status" value="1"/>
</dbReference>